<feature type="domain" description="Fibronectin type III-like" evidence="3">
    <location>
        <begin position="77"/>
        <end position="150"/>
    </location>
</feature>
<organism evidence="4 5">
    <name type="scientific">Streptomyces griseocarneus</name>
    <dbReference type="NCBI Taxonomy" id="51201"/>
    <lineage>
        <taxon>Bacteria</taxon>
        <taxon>Bacillati</taxon>
        <taxon>Actinomycetota</taxon>
        <taxon>Actinomycetes</taxon>
        <taxon>Kitasatosporales</taxon>
        <taxon>Streptomycetaceae</taxon>
        <taxon>Streptomyces</taxon>
    </lineage>
</organism>
<keyword evidence="2" id="KW-0378">Hydrolase</keyword>
<proteinExistence type="inferred from homology"/>
<dbReference type="SMART" id="SM01217">
    <property type="entry name" value="Fn3_like"/>
    <property type="match status" value="1"/>
</dbReference>
<gene>
    <name evidence="4" type="ORF">J3S04_25700</name>
</gene>
<dbReference type="PANTHER" id="PTHR42715">
    <property type="entry name" value="BETA-GLUCOSIDASE"/>
    <property type="match status" value="1"/>
</dbReference>
<evidence type="ECO:0000313" key="5">
    <source>
        <dbReference type="Proteomes" id="UP000671836"/>
    </source>
</evidence>
<comment type="similarity">
    <text evidence="1">Belongs to the glycosyl hydrolase 3 family.</text>
</comment>
<dbReference type="Gene3D" id="2.60.40.10">
    <property type="entry name" value="Immunoglobulins"/>
    <property type="match status" value="1"/>
</dbReference>
<keyword evidence="5" id="KW-1185">Reference proteome</keyword>
<dbReference type="Proteomes" id="UP000671836">
    <property type="component" value="Chromosome"/>
</dbReference>
<accession>A0ABX7RYA0</accession>
<protein>
    <submittedName>
        <fullName evidence="4">Fibronectin type III-like domain-contianing protein</fullName>
    </submittedName>
</protein>
<name>A0ABX7RYA0_9ACTN</name>
<dbReference type="InterPro" id="IPR050288">
    <property type="entry name" value="Cellulose_deg_GH3"/>
</dbReference>
<dbReference type="InterPro" id="IPR026891">
    <property type="entry name" value="Fn3-like"/>
</dbReference>
<evidence type="ECO:0000256" key="1">
    <source>
        <dbReference type="ARBA" id="ARBA00005336"/>
    </source>
</evidence>
<evidence type="ECO:0000256" key="2">
    <source>
        <dbReference type="ARBA" id="ARBA00022801"/>
    </source>
</evidence>
<reference evidence="4 5" key="1">
    <citation type="submission" date="2021-03" db="EMBL/GenBank/DDBJ databases">
        <title>Streptomyces strains.</title>
        <authorList>
            <person name="Lund M.B."/>
            <person name="Toerring T."/>
        </authorList>
    </citation>
    <scope>NUCLEOTIDE SEQUENCE [LARGE SCALE GENOMIC DNA]</scope>
    <source>
        <strain evidence="4 5">KCC S-1010</strain>
    </source>
</reference>
<dbReference type="Pfam" id="PF14310">
    <property type="entry name" value="Fn3-like"/>
    <property type="match status" value="1"/>
</dbReference>
<dbReference type="PANTHER" id="PTHR42715:SF10">
    <property type="entry name" value="BETA-GLUCOSIDASE"/>
    <property type="match status" value="1"/>
</dbReference>
<sequence>MSWPRRTGNEPLYYQQLPGTNAGAESTHDVAYDFGDGLSYTTYRFEALGLEAATVPAGRDARVTVRVANTGGRDGDLVVPVYVSRPVSRVLAPRRRLVAFTRTRLRAGESRTLRLTVPARALEVTPGDLDGAGTPRVEPGTYTAAVGARTATLTIT</sequence>
<evidence type="ECO:0000313" key="4">
    <source>
        <dbReference type="EMBL" id="QSY52633.1"/>
    </source>
</evidence>
<dbReference type="EMBL" id="CP071595">
    <property type="protein sequence ID" value="QSY52633.1"/>
    <property type="molecule type" value="Genomic_DNA"/>
</dbReference>
<evidence type="ECO:0000259" key="3">
    <source>
        <dbReference type="SMART" id="SM01217"/>
    </source>
</evidence>
<dbReference type="InterPro" id="IPR013783">
    <property type="entry name" value="Ig-like_fold"/>
</dbReference>